<dbReference type="InterPro" id="IPR000685">
    <property type="entry name" value="RuBisCO_lsu_C"/>
</dbReference>
<dbReference type="AlphaFoldDB" id="A0A7S4TBH6"/>
<feature type="compositionally biased region" description="Basic and acidic residues" evidence="1">
    <location>
        <begin position="393"/>
        <end position="403"/>
    </location>
</feature>
<reference evidence="3" key="1">
    <citation type="submission" date="2021-01" db="EMBL/GenBank/DDBJ databases">
        <authorList>
            <person name="Corre E."/>
            <person name="Pelletier E."/>
            <person name="Niang G."/>
            <person name="Scheremetjew M."/>
            <person name="Finn R."/>
            <person name="Kale V."/>
            <person name="Holt S."/>
            <person name="Cochrane G."/>
            <person name="Meng A."/>
            <person name="Brown T."/>
            <person name="Cohen L."/>
        </authorList>
    </citation>
    <scope>NUCLEOTIDE SEQUENCE</scope>
    <source>
        <strain evidence="3">CCMP3105</strain>
    </source>
</reference>
<dbReference type="Pfam" id="PF00016">
    <property type="entry name" value="RuBisCO_large"/>
    <property type="match status" value="1"/>
</dbReference>
<feature type="region of interest" description="Disordered" evidence="1">
    <location>
        <begin position="393"/>
        <end position="483"/>
    </location>
</feature>
<organism evidence="3">
    <name type="scientific">Alexandrium monilatum</name>
    <dbReference type="NCBI Taxonomy" id="311494"/>
    <lineage>
        <taxon>Eukaryota</taxon>
        <taxon>Sar</taxon>
        <taxon>Alveolata</taxon>
        <taxon>Dinophyceae</taxon>
        <taxon>Gonyaulacales</taxon>
        <taxon>Pyrocystaceae</taxon>
        <taxon>Alexandrium</taxon>
    </lineage>
</organism>
<feature type="compositionally biased region" description="Low complexity" evidence="1">
    <location>
        <begin position="277"/>
        <end position="303"/>
    </location>
</feature>
<feature type="compositionally biased region" description="Basic and acidic residues" evidence="1">
    <location>
        <begin position="473"/>
        <end position="483"/>
    </location>
</feature>
<sequence>MAAADGLRGKATRLVAQPTTNSTRAWKRHLARLRQETTIKELRQLNDALELELAKWYEWWYEIPANRASPLCTKAAKIVDELAARDGYAAKARRPFSHPHQCYRWLRGCNSEEAEDYRRKVRARNEAAHASAPEFEEEFDIWALLGGMATLAPAPICGGVLLPGPPVGDFLPEGDALHNIISNKRSEPEADIVRIRALGEYVPSQFGRGTSDGGFVDGPIIKPRLDLQPKSFGEACRGFQQGGGIMKDDESQSNQIFCQMDEFIPEAVKATHGGTSSGTAPSSSTAPSSAPSTCLAPSAAAPSSAPPLASPACAAPDPGRIGKEVDIVVAALEAVLSDILRIQAAIEDARMHNSLDEVAALQLSMGPLRRQRDRLLSKWDSLKVHIREVIDTAREDEPNEKQPKLAHSSTPSSFSSVHNLGPPIPSTPMLRPAGTPANACVRSQRLAAPKAHRAASSRKPSKDRNRGGLPLRKGKDGKYRARD</sequence>
<feature type="region of interest" description="Disordered" evidence="1">
    <location>
        <begin position="270"/>
        <end position="312"/>
    </location>
</feature>
<feature type="domain" description="Ribulose bisphosphate carboxylase large subunit C-terminal" evidence="2">
    <location>
        <begin position="215"/>
        <end position="269"/>
    </location>
</feature>
<gene>
    <name evidence="3" type="ORF">AMON00008_LOCUS65798</name>
</gene>
<accession>A0A7S4TBH6</accession>
<protein>
    <recommendedName>
        <fullName evidence="2">Ribulose bisphosphate carboxylase large subunit C-terminal domain-containing protein</fullName>
    </recommendedName>
</protein>
<proteinExistence type="predicted"/>
<evidence type="ECO:0000256" key="1">
    <source>
        <dbReference type="SAM" id="MobiDB-lite"/>
    </source>
</evidence>
<evidence type="ECO:0000259" key="2">
    <source>
        <dbReference type="Pfam" id="PF00016"/>
    </source>
</evidence>
<dbReference type="Gene3D" id="3.20.20.110">
    <property type="entry name" value="Ribulose bisphosphate carboxylase, large subunit, C-terminal domain"/>
    <property type="match status" value="1"/>
</dbReference>
<dbReference type="GO" id="GO:0016984">
    <property type="term" value="F:ribulose-bisphosphate carboxylase activity"/>
    <property type="evidence" value="ECO:0007669"/>
    <property type="project" value="InterPro"/>
</dbReference>
<dbReference type="SUPFAM" id="SSF51649">
    <property type="entry name" value="RuBisCo, C-terminal domain"/>
    <property type="match status" value="1"/>
</dbReference>
<dbReference type="GO" id="GO:0000287">
    <property type="term" value="F:magnesium ion binding"/>
    <property type="evidence" value="ECO:0007669"/>
    <property type="project" value="InterPro"/>
</dbReference>
<evidence type="ECO:0000313" key="3">
    <source>
        <dbReference type="EMBL" id="CAE4670857.1"/>
    </source>
</evidence>
<dbReference type="EMBL" id="HBNR01091564">
    <property type="protein sequence ID" value="CAE4670857.1"/>
    <property type="molecule type" value="Transcribed_RNA"/>
</dbReference>
<feature type="compositionally biased region" description="Basic residues" evidence="1">
    <location>
        <begin position="450"/>
        <end position="459"/>
    </location>
</feature>
<name>A0A7S4TBH6_9DINO</name>
<dbReference type="InterPro" id="IPR036376">
    <property type="entry name" value="RuBisCO_lsu_C_sf"/>
</dbReference>